<feature type="compositionally biased region" description="Polar residues" evidence="1">
    <location>
        <begin position="367"/>
        <end position="379"/>
    </location>
</feature>
<keyword evidence="3" id="KW-1185">Reference proteome</keyword>
<feature type="compositionally biased region" description="Basic and acidic residues" evidence="1">
    <location>
        <begin position="393"/>
        <end position="402"/>
    </location>
</feature>
<evidence type="ECO:0000313" key="3">
    <source>
        <dbReference type="Proteomes" id="UP000653454"/>
    </source>
</evidence>
<sequence length="486" mass="55966">MSDGESQISDGNCENEDLINTSLLSDMEIQTENNTQNTLLENEEVLRAGRSGKRSRDEDNEEQWISVARGGKKFLRSTGIENSIRIPEERIEVCITGKEKLPKQIGLAKTLKSLNISGIIRIKFLNAYKVYIQFNSEENADKMIKSSYWEEKGYRCQKTFEVGVSYGVIRDIELELTDEEILKSLSSEKEIINIKRLKRRNFDDGNWELCELVRICFKGPSLPTHVLTHDIRAVVEPYIFPVTQCSRCWKFGHNQRLCPSNRIICPKCSQNHPNCETTTYKCSNCSGKHLALAKICPMFLKEKRIREIMSEFNCTYRKALTLYVPPAPPVHTVNEHVHKPNVYAPMPDTQPNRSPTYAEKVKTTAIIHQTEPQGQNSNRKPNKKSHYPKKTTNNKERKGVEHSEEESSIVSGDEVTKENIEENTLNKSKIQELLRKLREVIFESRLSIGEKIKNSFKLTWDWIISLAVKMLAEWPIFKSFLDHNGQ</sequence>
<protein>
    <submittedName>
        <fullName evidence="2">(diamondback moth) hypothetical protein</fullName>
    </submittedName>
</protein>
<name>A0A8S4FXT8_PLUXY</name>
<proteinExistence type="predicted"/>
<gene>
    <name evidence="2" type="ORF">PLXY2_LOCUS11280</name>
</gene>
<organism evidence="2 3">
    <name type="scientific">Plutella xylostella</name>
    <name type="common">Diamondback moth</name>
    <name type="synonym">Plutella maculipennis</name>
    <dbReference type="NCBI Taxonomy" id="51655"/>
    <lineage>
        <taxon>Eukaryota</taxon>
        <taxon>Metazoa</taxon>
        <taxon>Ecdysozoa</taxon>
        <taxon>Arthropoda</taxon>
        <taxon>Hexapoda</taxon>
        <taxon>Insecta</taxon>
        <taxon>Pterygota</taxon>
        <taxon>Neoptera</taxon>
        <taxon>Endopterygota</taxon>
        <taxon>Lepidoptera</taxon>
        <taxon>Glossata</taxon>
        <taxon>Ditrysia</taxon>
        <taxon>Yponomeutoidea</taxon>
        <taxon>Plutellidae</taxon>
        <taxon>Plutella</taxon>
    </lineage>
</organism>
<dbReference type="Proteomes" id="UP000653454">
    <property type="component" value="Unassembled WGS sequence"/>
</dbReference>
<comment type="caution">
    <text evidence="2">The sequence shown here is derived from an EMBL/GenBank/DDBJ whole genome shotgun (WGS) entry which is preliminary data.</text>
</comment>
<feature type="compositionally biased region" description="Basic residues" evidence="1">
    <location>
        <begin position="380"/>
        <end position="389"/>
    </location>
</feature>
<feature type="region of interest" description="Disordered" evidence="1">
    <location>
        <begin position="367"/>
        <end position="417"/>
    </location>
</feature>
<evidence type="ECO:0000256" key="1">
    <source>
        <dbReference type="SAM" id="MobiDB-lite"/>
    </source>
</evidence>
<evidence type="ECO:0000313" key="2">
    <source>
        <dbReference type="EMBL" id="CAG9133076.1"/>
    </source>
</evidence>
<reference evidence="2" key="1">
    <citation type="submission" date="2020-11" db="EMBL/GenBank/DDBJ databases">
        <authorList>
            <person name="Whiteford S."/>
        </authorList>
    </citation>
    <scope>NUCLEOTIDE SEQUENCE</scope>
</reference>
<accession>A0A8S4FXT8</accession>
<dbReference type="AlphaFoldDB" id="A0A8S4FXT8"/>
<dbReference type="EMBL" id="CAJHNJ030000056">
    <property type="protein sequence ID" value="CAG9133076.1"/>
    <property type="molecule type" value="Genomic_DNA"/>
</dbReference>